<organism evidence="1 2">
    <name type="scientific">Nitrosomonas ureae</name>
    <dbReference type="NCBI Taxonomy" id="44577"/>
    <lineage>
        <taxon>Bacteria</taxon>
        <taxon>Pseudomonadati</taxon>
        <taxon>Pseudomonadota</taxon>
        <taxon>Betaproteobacteria</taxon>
        <taxon>Nitrosomonadales</taxon>
        <taxon>Nitrosomonadaceae</taxon>
        <taxon>Nitrosomonas</taxon>
    </lineage>
</organism>
<proteinExistence type="predicted"/>
<evidence type="ECO:0000313" key="2">
    <source>
        <dbReference type="Proteomes" id="UP000242498"/>
    </source>
</evidence>
<dbReference type="InterPro" id="IPR036390">
    <property type="entry name" value="WH_DNA-bd_sf"/>
</dbReference>
<gene>
    <name evidence="1" type="ORF">SAMN06296273_2725</name>
</gene>
<dbReference type="Proteomes" id="UP000242498">
    <property type="component" value="Chromosome I"/>
</dbReference>
<dbReference type="OrthoDB" id="8076130at2"/>
<dbReference type="AlphaFoldDB" id="A0A285C1C8"/>
<dbReference type="Gene3D" id="1.10.10.10">
    <property type="entry name" value="Winged helix-like DNA-binding domain superfamily/Winged helix DNA-binding domain"/>
    <property type="match status" value="1"/>
</dbReference>
<protein>
    <submittedName>
        <fullName evidence="1">Helix-turn-helix domain-containing protein</fullName>
    </submittedName>
</protein>
<evidence type="ECO:0000313" key="1">
    <source>
        <dbReference type="EMBL" id="SNX61270.1"/>
    </source>
</evidence>
<name>A0A285C1C8_9PROT</name>
<sequence>MRYEKGNFITVPNKNELKKLDAQSQVLFMWLCSFTDEKGQCYPSVNRLAECCGLSRKTIIERVKVLIDKGFLTKFHRFIENSQQSNLYQIHL</sequence>
<dbReference type="SUPFAM" id="SSF46785">
    <property type="entry name" value="Winged helix' DNA-binding domain"/>
    <property type="match status" value="1"/>
</dbReference>
<accession>A0A285C1C8</accession>
<dbReference type="InterPro" id="IPR036388">
    <property type="entry name" value="WH-like_DNA-bd_sf"/>
</dbReference>
<dbReference type="EMBL" id="LT907782">
    <property type="protein sequence ID" value="SNX61270.1"/>
    <property type="molecule type" value="Genomic_DNA"/>
</dbReference>
<reference evidence="1 2" key="1">
    <citation type="submission" date="2017-08" db="EMBL/GenBank/DDBJ databases">
        <authorList>
            <person name="de Groot N.N."/>
        </authorList>
    </citation>
    <scope>NUCLEOTIDE SEQUENCE [LARGE SCALE GENOMIC DNA]</scope>
    <source>
        <strain evidence="1 2">Nm15</strain>
    </source>
</reference>
<dbReference type="Pfam" id="PF13730">
    <property type="entry name" value="HTH_36"/>
    <property type="match status" value="1"/>
</dbReference>